<reference evidence="2" key="1">
    <citation type="submission" date="2020-08" db="EMBL/GenBank/DDBJ databases">
        <title>Studying the diversity of plant-associated saprophytic bacteria and their role in host health and plant-pathogen interactions.</title>
        <authorList>
            <person name="Potnis N."/>
        </authorList>
    </citation>
    <scope>NUCLEOTIDE SEQUENCE</scope>
    <source>
        <strain evidence="2">F21</strain>
    </source>
</reference>
<protein>
    <recommendedName>
        <fullName evidence="3">Secreted protein</fullName>
    </recommendedName>
</protein>
<feature type="chain" id="PRO_5044502230" description="Secreted protein" evidence="1">
    <location>
        <begin position="22"/>
        <end position="131"/>
    </location>
</feature>
<feature type="signal peptide" evidence="1">
    <location>
        <begin position="1"/>
        <end position="21"/>
    </location>
</feature>
<accession>A0AB73GV80</accession>
<comment type="caution">
    <text evidence="2">The sequence shown here is derived from an EMBL/GenBank/DDBJ whole genome shotgun (WGS) entry which is preliminary data.</text>
</comment>
<sequence>MKIASVALLIALACAGADVQAARKNSINYVYFSAEGVPVGQQAYFCNNAQWEGGDTSAPYRLTIKGGCSSEVICPPGGGSCNIQNDTSVTYSLTSSAPFTEEEACDLIRRFPCETTEPELLWDFGWTPVRR</sequence>
<evidence type="ECO:0000256" key="1">
    <source>
        <dbReference type="SAM" id="SignalP"/>
    </source>
</evidence>
<evidence type="ECO:0000313" key="2">
    <source>
        <dbReference type="EMBL" id="MBB5669997.1"/>
    </source>
</evidence>
<dbReference type="AlphaFoldDB" id="A0AB73GV80"/>
<dbReference type="EMBL" id="JACIIQ010000004">
    <property type="protein sequence ID" value="MBB5669997.1"/>
    <property type="molecule type" value="Genomic_DNA"/>
</dbReference>
<name>A0AB73GV80_9XANT</name>
<gene>
    <name evidence="2" type="ORF">FHR65_001537</name>
</gene>
<dbReference type="Proteomes" id="UP000528595">
    <property type="component" value="Unassembled WGS sequence"/>
</dbReference>
<proteinExistence type="predicted"/>
<keyword evidence="1" id="KW-0732">Signal</keyword>
<evidence type="ECO:0008006" key="3">
    <source>
        <dbReference type="Google" id="ProtNLM"/>
    </source>
</evidence>
<organism evidence="2">
    <name type="scientific">Xanthomonas arboricola</name>
    <dbReference type="NCBI Taxonomy" id="56448"/>
    <lineage>
        <taxon>Bacteria</taxon>
        <taxon>Pseudomonadati</taxon>
        <taxon>Pseudomonadota</taxon>
        <taxon>Gammaproteobacteria</taxon>
        <taxon>Lysobacterales</taxon>
        <taxon>Lysobacteraceae</taxon>
        <taxon>Xanthomonas</taxon>
    </lineage>
</organism>
<dbReference type="RefSeq" id="WP_228607703.1">
    <property type="nucleotide sequence ID" value="NZ_CP138376.1"/>
</dbReference>